<name>A0A2T0WHP9_9BACT</name>
<dbReference type="InterPro" id="IPR013022">
    <property type="entry name" value="Xyl_isomerase-like_TIM-brl"/>
</dbReference>
<dbReference type="RefSeq" id="WP_106134574.1">
    <property type="nucleotide sequence ID" value="NZ_PVTR01000009.1"/>
</dbReference>
<organism evidence="2 3">
    <name type="scientific">Mongoliibacter ruber</name>
    <dbReference type="NCBI Taxonomy" id="1750599"/>
    <lineage>
        <taxon>Bacteria</taxon>
        <taxon>Pseudomonadati</taxon>
        <taxon>Bacteroidota</taxon>
        <taxon>Cytophagia</taxon>
        <taxon>Cytophagales</taxon>
        <taxon>Cyclobacteriaceae</taxon>
        <taxon>Mongoliibacter</taxon>
    </lineage>
</organism>
<reference evidence="2 3" key="1">
    <citation type="submission" date="2018-03" db="EMBL/GenBank/DDBJ databases">
        <title>Genomic Encyclopedia of Archaeal and Bacterial Type Strains, Phase II (KMG-II): from individual species to whole genera.</title>
        <authorList>
            <person name="Goeker M."/>
        </authorList>
    </citation>
    <scope>NUCLEOTIDE SEQUENCE [LARGE SCALE GENOMIC DNA]</scope>
    <source>
        <strain evidence="2 3">DSM 27929</strain>
    </source>
</reference>
<dbReference type="PANTHER" id="PTHR12110:SF21">
    <property type="entry name" value="XYLOSE ISOMERASE-LIKE TIM BARREL DOMAIN-CONTAINING PROTEIN"/>
    <property type="match status" value="1"/>
</dbReference>
<evidence type="ECO:0000259" key="1">
    <source>
        <dbReference type="Pfam" id="PF01261"/>
    </source>
</evidence>
<feature type="domain" description="Xylose isomerase-like TIM barrel" evidence="1">
    <location>
        <begin position="54"/>
        <end position="298"/>
    </location>
</feature>
<dbReference type="GO" id="GO:0016853">
    <property type="term" value="F:isomerase activity"/>
    <property type="evidence" value="ECO:0007669"/>
    <property type="project" value="UniProtKB-KW"/>
</dbReference>
<keyword evidence="3" id="KW-1185">Reference proteome</keyword>
<evidence type="ECO:0000313" key="3">
    <source>
        <dbReference type="Proteomes" id="UP000238157"/>
    </source>
</evidence>
<dbReference type="OrthoDB" id="9782626at2"/>
<dbReference type="SUPFAM" id="SSF51658">
    <property type="entry name" value="Xylose isomerase-like"/>
    <property type="match status" value="1"/>
</dbReference>
<keyword evidence="2" id="KW-0413">Isomerase</keyword>
<evidence type="ECO:0000313" key="2">
    <source>
        <dbReference type="EMBL" id="PRY86238.1"/>
    </source>
</evidence>
<dbReference type="EMBL" id="PVTR01000009">
    <property type="protein sequence ID" value="PRY86238.1"/>
    <property type="molecule type" value="Genomic_DNA"/>
</dbReference>
<accession>A0A2T0WHP9</accession>
<dbReference type="InterPro" id="IPR036237">
    <property type="entry name" value="Xyl_isomerase-like_sf"/>
</dbReference>
<comment type="caution">
    <text evidence="2">The sequence shown here is derived from an EMBL/GenBank/DDBJ whole genome shotgun (WGS) entry which is preliminary data.</text>
</comment>
<dbReference type="Proteomes" id="UP000238157">
    <property type="component" value="Unassembled WGS sequence"/>
</dbReference>
<dbReference type="Gene3D" id="3.20.20.150">
    <property type="entry name" value="Divalent-metal-dependent TIM barrel enzymes"/>
    <property type="match status" value="1"/>
</dbReference>
<protein>
    <submittedName>
        <fullName evidence="2">Sugar phosphate isomerase/epimerase</fullName>
    </submittedName>
</protein>
<dbReference type="InterPro" id="IPR050312">
    <property type="entry name" value="IolE/XylAMocC-like"/>
</dbReference>
<dbReference type="Pfam" id="PF01261">
    <property type="entry name" value="AP_endonuc_2"/>
    <property type="match status" value="1"/>
</dbReference>
<sequence>MERRNFIKSASILSTALVTPIWASAFSTFKAREFKISLNPGMIGVKANLAQTLDYAIKYGFEAISPSTQEVMADYSDSQLEEHKAKMKAHGISYCSNNIPVEFRKDNDTFKEGFQGLKKFCKAMEKQGATRMNTWIISSHSDLTYTQNMKQHGKRLGECAKVMEDHGIKFGLEYLGMRTMLNQNRYPFISSMEECRDLIAATGQGNVGFVLDSFHWYCAGETIEDIRSLKKEEIVVVDINDARSGLTRETQVDGKRELPLATGVIPMKDFMQGLKDIAYDGTVRTEPFNQELNQMEDSKALDLNIQAMKKTIALVEE</sequence>
<gene>
    <name evidence="2" type="ORF">CLW00_10984</name>
</gene>
<dbReference type="PANTHER" id="PTHR12110">
    <property type="entry name" value="HYDROXYPYRUVATE ISOMERASE"/>
    <property type="match status" value="1"/>
</dbReference>
<dbReference type="AlphaFoldDB" id="A0A2T0WHP9"/>
<proteinExistence type="predicted"/>